<evidence type="ECO:0000313" key="2">
    <source>
        <dbReference type="Proteomes" id="UP000887023"/>
    </source>
</evidence>
<keyword evidence="2" id="KW-1185">Reference proteome</keyword>
<dbReference type="RefSeq" id="WP_157079623.1">
    <property type="nucleotide sequence ID" value="NZ_CBCRUZ010000021.1"/>
</dbReference>
<sequence>MTASADGNGAVDYAVTLTAHELGTEISPTAALEKFAVSCPDAVGFVYTPSAAPWFRMTDGRAKQRDGSTIPEDAFELRAFAADRELRWYRTSDFDLGRAVVLTEEPTSGAPTADSAHPLRPKQTRSLLLWGAATGKYNDGWAQVRTGRIGHLWFPLATQPEKGSQLALAVIDYVTRDHHGNVGVVDQRLTGVEAR</sequence>
<dbReference type="NCBIfam" id="TIGR03984">
    <property type="entry name" value="CRISPR-associated protein Csx19"/>
    <property type="match status" value="1"/>
</dbReference>
<dbReference type="EMBL" id="CP079105">
    <property type="protein sequence ID" value="QXQ14505.1"/>
    <property type="molecule type" value="Genomic_DNA"/>
</dbReference>
<evidence type="ECO:0000313" key="1">
    <source>
        <dbReference type="EMBL" id="QXQ14505.1"/>
    </source>
</evidence>
<gene>
    <name evidence="1" type="ORF">KV203_03610</name>
</gene>
<proteinExistence type="predicted"/>
<dbReference type="Proteomes" id="UP000887023">
    <property type="component" value="Chromosome"/>
</dbReference>
<name>A0ABX8SDJ0_9ACTN</name>
<protein>
    <submittedName>
        <fullName evidence="1">Uncharacterized protein</fullName>
    </submittedName>
</protein>
<reference evidence="1" key="1">
    <citation type="submission" date="2021-07" db="EMBL/GenBank/DDBJ databases">
        <title>Candidatus Kaistella beijingensis sp. nov. isolated from a municipal wastewater treatment plant is involved in sludge foaming.</title>
        <authorList>
            <person name="Song Y."/>
            <person name="Liu S.-J."/>
        </authorList>
    </citation>
    <scope>NUCLEOTIDE SEQUENCE</scope>
    <source>
        <strain evidence="1">DSM 43998</strain>
    </source>
</reference>
<dbReference type="InterPro" id="IPR023815">
    <property type="entry name" value="CRISPR-assoc_Csx19"/>
</dbReference>
<accession>A0ABX8SDJ0</accession>
<organism evidence="1 2">
    <name type="scientific">Skermania pinensis</name>
    <dbReference type="NCBI Taxonomy" id="39122"/>
    <lineage>
        <taxon>Bacteria</taxon>
        <taxon>Bacillati</taxon>
        <taxon>Actinomycetota</taxon>
        <taxon>Actinomycetes</taxon>
        <taxon>Mycobacteriales</taxon>
        <taxon>Gordoniaceae</taxon>
        <taxon>Skermania</taxon>
    </lineage>
</organism>